<evidence type="ECO:0000256" key="1">
    <source>
        <dbReference type="ARBA" id="ARBA00010641"/>
    </source>
</evidence>
<dbReference type="CDD" id="cd06171">
    <property type="entry name" value="Sigma70_r4"/>
    <property type="match status" value="1"/>
</dbReference>
<dbReference type="SUPFAM" id="SSF88659">
    <property type="entry name" value="Sigma3 and sigma4 domains of RNA polymerase sigma factors"/>
    <property type="match status" value="1"/>
</dbReference>
<feature type="domain" description="RNA polymerase sigma factor 70 region 4 type 2" evidence="7">
    <location>
        <begin position="111"/>
        <end position="156"/>
    </location>
</feature>
<evidence type="ECO:0000256" key="2">
    <source>
        <dbReference type="ARBA" id="ARBA00023015"/>
    </source>
</evidence>
<keyword evidence="9" id="KW-1185">Reference proteome</keyword>
<evidence type="ECO:0000256" key="5">
    <source>
        <dbReference type="ARBA" id="ARBA00023163"/>
    </source>
</evidence>
<evidence type="ECO:0000256" key="3">
    <source>
        <dbReference type="ARBA" id="ARBA00023082"/>
    </source>
</evidence>
<dbReference type="Pfam" id="PF08281">
    <property type="entry name" value="Sigma70_r4_2"/>
    <property type="match status" value="1"/>
</dbReference>
<protein>
    <submittedName>
        <fullName evidence="8">RNA polymerase sigma-70 factor (ECF subfamily)</fullName>
    </submittedName>
</protein>
<dbReference type="InterPro" id="IPR039425">
    <property type="entry name" value="RNA_pol_sigma-70-like"/>
</dbReference>
<dbReference type="Gene3D" id="1.10.10.10">
    <property type="entry name" value="Winged helix-like DNA-binding domain superfamily/Winged helix DNA-binding domain"/>
    <property type="match status" value="1"/>
</dbReference>
<dbReference type="InterPro" id="IPR013324">
    <property type="entry name" value="RNA_pol_sigma_r3/r4-like"/>
</dbReference>
<dbReference type="InterPro" id="IPR014284">
    <property type="entry name" value="RNA_pol_sigma-70_dom"/>
</dbReference>
<evidence type="ECO:0000259" key="6">
    <source>
        <dbReference type="Pfam" id="PF04542"/>
    </source>
</evidence>
<evidence type="ECO:0000256" key="4">
    <source>
        <dbReference type="ARBA" id="ARBA00023125"/>
    </source>
</evidence>
<proteinExistence type="inferred from homology"/>
<accession>A0ABS2QWV2</accession>
<dbReference type="SUPFAM" id="SSF88946">
    <property type="entry name" value="Sigma2 domain of RNA polymerase sigma factors"/>
    <property type="match status" value="1"/>
</dbReference>
<dbReference type="PANTHER" id="PTHR43133:SF8">
    <property type="entry name" value="RNA POLYMERASE SIGMA FACTOR HI_1459-RELATED"/>
    <property type="match status" value="1"/>
</dbReference>
<dbReference type="Proteomes" id="UP000809829">
    <property type="component" value="Unassembled WGS sequence"/>
</dbReference>
<comment type="caution">
    <text evidence="8">The sequence shown here is derived from an EMBL/GenBank/DDBJ whole genome shotgun (WGS) entry which is preliminary data.</text>
</comment>
<dbReference type="PANTHER" id="PTHR43133">
    <property type="entry name" value="RNA POLYMERASE ECF-TYPE SIGMA FACTO"/>
    <property type="match status" value="1"/>
</dbReference>
<dbReference type="Pfam" id="PF04542">
    <property type="entry name" value="Sigma70_r2"/>
    <property type="match status" value="1"/>
</dbReference>
<dbReference type="RefSeq" id="WP_205187637.1">
    <property type="nucleotide sequence ID" value="NZ_JAFBFC010000004.1"/>
</dbReference>
<keyword evidence="3" id="KW-0731">Sigma factor</keyword>
<evidence type="ECO:0000259" key="7">
    <source>
        <dbReference type="Pfam" id="PF08281"/>
    </source>
</evidence>
<keyword evidence="2" id="KW-0805">Transcription regulation</keyword>
<evidence type="ECO:0000313" key="9">
    <source>
        <dbReference type="Proteomes" id="UP000809829"/>
    </source>
</evidence>
<dbReference type="Gene3D" id="1.10.1740.10">
    <property type="match status" value="1"/>
</dbReference>
<dbReference type="EMBL" id="JAFBFC010000004">
    <property type="protein sequence ID" value="MBM7703683.1"/>
    <property type="molecule type" value="Genomic_DNA"/>
</dbReference>
<dbReference type="InterPro" id="IPR013249">
    <property type="entry name" value="RNA_pol_sigma70_r4_t2"/>
</dbReference>
<dbReference type="InterPro" id="IPR007627">
    <property type="entry name" value="RNA_pol_sigma70_r2"/>
</dbReference>
<organism evidence="8 9">
    <name type="scientific">Priestia iocasae</name>
    <dbReference type="NCBI Taxonomy" id="2291674"/>
    <lineage>
        <taxon>Bacteria</taxon>
        <taxon>Bacillati</taxon>
        <taxon>Bacillota</taxon>
        <taxon>Bacilli</taxon>
        <taxon>Bacillales</taxon>
        <taxon>Bacillaceae</taxon>
        <taxon>Priestia</taxon>
    </lineage>
</organism>
<evidence type="ECO:0000313" key="8">
    <source>
        <dbReference type="EMBL" id="MBM7703683.1"/>
    </source>
</evidence>
<dbReference type="InterPro" id="IPR013325">
    <property type="entry name" value="RNA_pol_sigma_r2"/>
</dbReference>
<name>A0ABS2QWV2_9BACI</name>
<comment type="similarity">
    <text evidence="1">Belongs to the sigma-70 factor family. ECF subfamily.</text>
</comment>
<dbReference type="InterPro" id="IPR036388">
    <property type="entry name" value="WH-like_DNA-bd_sf"/>
</dbReference>
<keyword evidence="4" id="KW-0238">DNA-binding</keyword>
<gene>
    <name evidence="8" type="ORF">JOC83_002532</name>
</gene>
<dbReference type="NCBIfam" id="TIGR02937">
    <property type="entry name" value="sigma70-ECF"/>
    <property type="match status" value="1"/>
</dbReference>
<sequence length="169" mass="20317">MCTEKDIPSFEESLKQLFRYLQAKGIAQQDAEDLTQEVALKYLEQKDSIHPEKVKAWMFRVAINKHYDTIRHQKVKERYIEKCKRQEFYNRACCPITCLLQNENCLECHVILNKLNPTYRRLLILKYVLELKYEEIAQRLNMQVGTLKSTLFRARKSFIREYESMVEIM</sequence>
<feature type="domain" description="RNA polymerase sigma-70 region 2" evidence="6">
    <location>
        <begin position="11"/>
        <end position="74"/>
    </location>
</feature>
<reference evidence="8 9" key="1">
    <citation type="submission" date="2021-01" db="EMBL/GenBank/DDBJ databases">
        <title>Genomic Encyclopedia of Type Strains, Phase IV (KMG-IV): sequencing the most valuable type-strain genomes for metagenomic binning, comparative biology and taxonomic classification.</title>
        <authorList>
            <person name="Goeker M."/>
        </authorList>
    </citation>
    <scope>NUCLEOTIDE SEQUENCE [LARGE SCALE GENOMIC DNA]</scope>
    <source>
        <strain evidence="8 9">DSM 104297</strain>
    </source>
</reference>
<keyword evidence="5" id="KW-0804">Transcription</keyword>